<dbReference type="Pfam" id="PF20684">
    <property type="entry name" value="Fung_rhodopsin"/>
    <property type="match status" value="1"/>
</dbReference>
<feature type="transmembrane region" description="Helical" evidence="7">
    <location>
        <begin position="39"/>
        <end position="61"/>
    </location>
</feature>
<evidence type="ECO:0000256" key="7">
    <source>
        <dbReference type="SAM" id="Phobius"/>
    </source>
</evidence>
<evidence type="ECO:0000313" key="9">
    <source>
        <dbReference type="EMBL" id="KAF2797881.1"/>
    </source>
</evidence>
<sequence>MAHFPPAASVAIASIILNVVFVGLRVWARVLHSPRWQWADVLVPLSLVLNLVLATLILVFLLSVGMSYSHPTPASLKLSAFYIPMIYGIASAVPKLAVLDVYLGIFPARWARWTLLATGAIIICNALAYIPTTIWQCKPIRFSWDHSIPGGTCNDFRLHFSLASLPNILTDLVILGVPIPIIAKLHLDKAVKAGVLATFLSGGIGLIASIIRFAMFLQWTPATNRTEKIDISSLVETSFYLVAACLLSLRPLVKRVVGSVASYSGEHSRSRMNRKLGEGDSTGELVGGRGGEGKGNVELVKVVAGV</sequence>
<dbReference type="PANTHER" id="PTHR33048">
    <property type="entry name" value="PTH11-LIKE INTEGRAL MEMBRANE PROTEIN (AFU_ORTHOLOGUE AFUA_5G11245)"/>
    <property type="match status" value="1"/>
</dbReference>
<comment type="similarity">
    <text evidence="5">Belongs to the SAT4 family.</text>
</comment>
<keyword evidence="4 7" id="KW-0472">Membrane</keyword>
<dbReference type="EMBL" id="MU001796">
    <property type="protein sequence ID" value="KAF2797881.1"/>
    <property type="molecule type" value="Genomic_DNA"/>
</dbReference>
<feature type="transmembrane region" description="Helical" evidence="7">
    <location>
        <begin position="164"/>
        <end position="183"/>
    </location>
</feature>
<keyword evidence="3 7" id="KW-1133">Transmembrane helix</keyword>
<dbReference type="PANTHER" id="PTHR33048:SF47">
    <property type="entry name" value="INTEGRAL MEMBRANE PROTEIN-RELATED"/>
    <property type="match status" value="1"/>
</dbReference>
<reference evidence="9" key="1">
    <citation type="journal article" date="2020" name="Stud. Mycol.">
        <title>101 Dothideomycetes genomes: a test case for predicting lifestyles and emergence of pathogens.</title>
        <authorList>
            <person name="Haridas S."/>
            <person name="Albert R."/>
            <person name="Binder M."/>
            <person name="Bloem J."/>
            <person name="Labutti K."/>
            <person name="Salamov A."/>
            <person name="Andreopoulos B."/>
            <person name="Baker S."/>
            <person name="Barry K."/>
            <person name="Bills G."/>
            <person name="Bluhm B."/>
            <person name="Cannon C."/>
            <person name="Castanera R."/>
            <person name="Culley D."/>
            <person name="Daum C."/>
            <person name="Ezra D."/>
            <person name="Gonzalez J."/>
            <person name="Henrissat B."/>
            <person name="Kuo A."/>
            <person name="Liang C."/>
            <person name="Lipzen A."/>
            <person name="Lutzoni F."/>
            <person name="Magnuson J."/>
            <person name="Mondo S."/>
            <person name="Nolan M."/>
            <person name="Ohm R."/>
            <person name="Pangilinan J."/>
            <person name="Park H.-J."/>
            <person name="Ramirez L."/>
            <person name="Alfaro M."/>
            <person name="Sun H."/>
            <person name="Tritt A."/>
            <person name="Yoshinaga Y."/>
            <person name="Zwiers L.-H."/>
            <person name="Turgeon B."/>
            <person name="Goodwin S."/>
            <person name="Spatafora J."/>
            <person name="Crous P."/>
            <person name="Grigoriev I."/>
        </authorList>
    </citation>
    <scope>NUCLEOTIDE SEQUENCE</scope>
    <source>
        <strain evidence="9">CBS 109.77</strain>
    </source>
</reference>
<evidence type="ECO:0000256" key="3">
    <source>
        <dbReference type="ARBA" id="ARBA00022989"/>
    </source>
</evidence>
<feature type="transmembrane region" description="Helical" evidence="7">
    <location>
        <begin position="110"/>
        <end position="130"/>
    </location>
</feature>
<proteinExistence type="inferred from homology"/>
<name>A0A6A6XMX0_9PLEO</name>
<dbReference type="AlphaFoldDB" id="A0A6A6XMX0"/>
<comment type="subcellular location">
    <subcellularLocation>
        <location evidence="1">Membrane</location>
        <topology evidence="1">Multi-pass membrane protein</topology>
    </subcellularLocation>
</comment>
<evidence type="ECO:0000256" key="1">
    <source>
        <dbReference type="ARBA" id="ARBA00004141"/>
    </source>
</evidence>
<feature type="transmembrane region" description="Helical" evidence="7">
    <location>
        <begin position="195"/>
        <end position="219"/>
    </location>
</feature>
<dbReference type="OrthoDB" id="444631at2759"/>
<dbReference type="Proteomes" id="UP000799757">
    <property type="component" value="Unassembled WGS sequence"/>
</dbReference>
<organism evidence="9 10">
    <name type="scientific">Melanomma pulvis-pyrius CBS 109.77</name>
    <dbReference type="NCBI Taxonomy" id="1314802"/>
    <lineage>
        <taxon>Eukaryota</taxon>
        <taxon>Fungi</taxon>
        <taxon>Dikarya</taxon>
        <taxon>Ascomycota</taxon>
        <taxon>Pezizomycotina</taxon>
        <taxon>Dothideomycetes</taxon>
        <taxon>Pleosporomycetidae</taxon>
        <taxon>Pleosporales</taxon>
        <taxon>Melanommataceae</taxon>
        <taxon>Melanomma</taxon>
    </lineage>
</organism>
<feature type="transmembrane region" description="Helical" evidence="7">
    <location>
        <begin position="81"/>
        <end position="103"/>
    </location>
</feature>
<feature type="transmembrane region" description="Helical" evidence="7">
    <location>
        <begin position="231"/>
        <end position="249"/>
    </location>
</feature>
<evidence type="ECO:0000259" key="8">
    <source>
        <dbReference type="Pfam" id="PF20684"/>
    </source>
</evidence>
<keyword evidence="2 7" id="KW-0812">Transmembrane</keyword>
<evidence type="ECO:0000256" key="6">
    <source>
        <dbReference type="SAM" id="MobiDB-lite"/>
    </source>
</evidence>
<evidence type="ECO:0000313" key="10">
    <source>
        <dbReference type="Proteomes" id="UP000799757"/>
    </source>
</evidence>
<protein>
    <recommendedName>
        <fullName evidence="8">Rhodopsin domain-containing protein</fullName>
    </recommendedName>
</protein>
<accession>A0A6A6XMX0</accession>
<feature type="region of interest" description="Disordered" evidence="6">
    <location>
        <begin position="271"/>
        <end position="290"/>
    </location>
</feature>
<dbReference type="GO" id="GO:0016020">
    <property type="term" value="C:membrane"/>
    <property type="evidence" value="ECO:0007669"/>
    <property type="project" value="UniProtKB-SubCell"/>
</dbReference>
<keyword evidence="10" id="KW-1185">Reference proteome</keyword>
<evidence type="ECO:0000256" key="4">
    <source>
        <dbReference type="ARBA" id="ARBA00023136"/>
    </source>
</evidence>
<evidence type="ECO:0000256" key="5">
    <source>
        <dbReference type="ARBA" id="ARBA00038359"/>
    </source>
</evidence>
<dbReference type="InterPro" id="IPR052337">
    <property type="entry name" value="SAT4-like"/>
</dbReference>
<evidence type="ECO:0000256" key="2">
    <source>
        <dbReference type="ARBA" id="ARBA00022692"/>
    </source>
</evidence>
<dbReference type="InterPro" id="IPR049326">
    <property type="entry name" value="Rhodopsin_dom_fungi"/>
</dbReference>
<gene>
    <name evidence="9" type="ORF">K505DRAFT_372129</name>
</gene>
<feature type="domain" description="Rhodopsin" evidence="8">
    <location>
        <begin position="24"/>
        <end position="255"/>
    </location>
</feature>
<feature type="transmembrane region" description="Helical" evidence="7">
    <location>
        <begin position="6"/>
        <end position="27"/>
    </location>
</feature>